<evidence type="ECO:0000256" key="3">
    <source>
        <dbReference type="ARBA" id="ARBA00022801"/>
    </source>
</evidence>
<dbReference type="GO" id="GO:0046872">
    <property type="term" value="F:metal ion binding"/>
    <property type="evidence" value="ECO:0007669"/>
    <property type="project" value="UniProtKB-KW"/>
</dbReference>
<keyword evidence="9" id="KW-0812">Transmembrane</keyword>
<dbReference type="AlphaFoldDB" id="A0A5R9JB04"/>
<feature type="domain" description="Peptidase M48" evidence="10">
    <location>
        <begin position="209"/>
        <end position="408"/>
    </location>
</feature>
<evidence type="ECO:0000259" key="11">
    <source>
        <dbReference type="Pfam" id="PF16491"/>
    </source>
</evidence>
<evidence type="ECO:0000313" key="12">
    <source>
        <dbReference type="EMBL" id="TLU71408.1"/>
    </source>
</evidence>
<keyword evidence="5 8" id="KW-0482">Metalloprotease</keyword>
<protein>
    <submittedName>
        <fullName evidence="12">M48 family metallopeptidase</fullName>
    </submittedName>
</protein>
<accession>A0A5R9JB04</accession>
<feature type="active site" evidence="6">
    <location>
        <position position="276"/>
    </location>
</feature>
<evidence type="ECO:0000256" key="7">
    <source>
        <dbReference type="PIRSR" id="PIRSR627057-2"/>
    </source>
</evidence>
<keyword evidence="3 8" id="KW-0378">Hydrolase</keyword>
<comment type="similarity">
    <text evidence="8">Belongs to the peptidase M48 family.</text>
</comment>
<dbReference type="EMBL" id="VCDI01000006">
    <property type="protein sequence ID" value="TLU71408.1"/>
    <property type="molecule type" value="Genomic_DNA"/>
</dbReference>
<evidence type="ECO:0000256" key="6">
    <source>
        <dbReference type="PIRSR" id="PIRSR627057-1"/>
    </source>
</evidence>
<feature type="transmembrane region" description="Helical" evidence="9">
    <location>
        <begin position="103"/>
        <end position="127"/>
    </location>
</feature>
<dbReference type="Proteomes" id="UP000305654">
    <property type="component" value="Unassembled WGS sequence"/>
</dbReference>
<keyword evidence="4 7" id="KW-0862">Zinc</keyword>
<evidence type="ECO:0000256" key="2">
    <source>
        <dbReference type="ARBA" id="ARBA00022723"/>
    </source>
</evidence>
<feature type="transmembrane region" description="Helical" evidence="9">
    <location>
        <begin position="6"/>
        <end position="23"/>
    </location>
</feature>
<dbReference type="InterPro" id="IPR001915">
    <property type="entry name" value="Peptidase_M48"/>
</dbReference>
<feature type="binding site" evidence="7">
    <location>
        <position position="275"/>
    </location>
    <ligand>
        <name>Zn(2+)</name>
        <dbReference type="ChEBI" id="CHEBI:29105"/>
        <note>catalytic</note>
    </ligand>
</feature>
<evidence type="ECO:0000256" key="4">
    <source>
        <dbReference type="ARBA" id="ARBA00022833"/>
    </source>
</evidence>
<evidence type="ECO:0000256" key="9">
    <source>
        <dbReference type="SAM" id="Phobius"/>
    </source>
</evidence>
<feature type="binding site" evidence="7">
    <location>
        <position position="353"/>
    </location>
    <ligand>
        <name>Zn(2+)</name>
        <dbReference type="ChEBI" id="CHEBI:29105"/>
        <note>catalytic</note>
    </ligand>
</feature>
<evidence type="ECO:0000313" key="13">
    <source>
        <dbReference type="Proteomes" id="UP000305654"/>
    </source>
</evidence>
<keyword evidence="13" id="KW-1185">Reference proteome</keyword>
<dbReference type="OrthoDB" id="15218at2"/>
<dbReference type="Gene3D" id="3.30.2010.10">
    <property type="entry name" value="Metalloproteases ('zincins'), catalytic domain"/>
    <property type="match status" value="1"/>
</dbReference>
<proteinExistence type="inferred from homology"/>
<keyword evidence="9" id="KW-0472">Membrane</keyword>
<dbReference type="InterPro" id="IPR027057">
    <property type="entry name" value="CAXX_Prtase_1"/>
</dbReference>
<reference evidence="12 13" key="1">
    <citation type="submission" date="2019-05" db="EMBL/GenBank/DDBJ databases">
        <authorList>
            <person name="Pankratov T."/>
            <person name="Grouzdev D."/>
        </authorList>
    </citation>
    <scope>NUCLEOTIDE SEQUENCE [LARGE SCALE GENOMIC DNA]</scope>
    <source>
        <strain evidence="12 13">KEBCLARHB70R</strain>
    </source>
</reference>
<dbReference type="GO" id="GO:0071586">
    <property type="term" value="P:CAAX-box protein processing"/>
    <property type="evidence" value="ECO:0007669"/>
    <property type="project" value="InterPro"/>
</dbReference>
<feature type="binding site" evidence="7">
    <location>
        <position position="279"/>
    </location>
    <ligand>
        <name>Zn(2+)</name>
        <dbReference type="ChEBI" id="CHEBI:29105"/>
        <note>catalytic</note>
    </ligand>
</feature>
<dbReference type="InterPro" id="IPR032456">
    <property type="entry name" value="Peptidase_M48_N"/>
</dbReference>
<feature type="transmembrane region" description="Helical" evidence="9">
    <location>
        <begin position="326"/>
        <end position="345"/>
    </location>
</feature>
<keyword evidence="1 8" id="KW-0645">Protease</keyword>
<feature type="transmembrane region" description="Helical" evidence="9">
    <location>
        <begin position="288"/>
        <end position="306"/>
    </location>
</feature>
<evidence type="ECO:0000259" key="10">
    <source>
        <dbReference type="Pfam" id="PF01435"/>
    </source>
</evidence>
<evidence type="ECO:0000256" key="5">
    <source>
        <dbReference type="ARBA" id="ARBA00023049"/>
    </source>
</evidence>
<feature type="active site" description="Proton donor" evidence="6">
    <location>
        <position position="357"/>
    </location>
</feature>
<gene>
    <name evidence="12" type="ORF">FE263_15995</name>
</gene>
<evidence type="ECO:0000256" key="8">
    <source>
        <dbReference type="RuleBase" id="RU003983"/>
    </source>
</evidence>
<organism evidence="12 13">
    <name type="scientific">Lichenicoccus roseus</name>
    <dbReference type="NCBI Taxonomy" id="2683649"/>
    <lineage>
        <taxon>Bacteria</taxon>
        <taxon>Pseudomonadati</taxon>
        <taxon>Pseudomonadota</taxon>
        <taxon>Alphaproteobacteria</taxon>
        <taxon>Acetobacterales</taxon>
        <taxon>Acetobacteraceae</taxon>
        <taxon>Lichenicoccus</taxon>
    </lineage>
</organism>
<dbReference type="Pfam" id="PF16491">
    <property type="entry name" value="Peptidase_M48_N"/>
    <property type="match status" value="1"/>
</dbReference>
<comment type="caution">
    <text evidence="12">The sequence shown here is derived from an EMBL/GenBank/DDBJ whole genome shotgun (WGS) entry which is preliminary data.</text>
</comment>
<feature type="transmembrane region" description="Helical" evidence="9">
    <location>
        <begin position="174"/>
        <end position="194"/>
    </location>
</feature>
<dbReference type="RefSeq" id="WP_138327046.1">
    <property type="nucleotide sequence ID" value="NZ_VCDI01000006.1"/>
</dbReference>
<keyword evidence="2 7" id="KW-0479">Metal-binding</keyword>
<dbReference type="Pfam" id="PF01435">
    <property type="entry name" value="Peptidase_M48"/>
    <property type="match status" value="1"/>
</dbReference>
<evidence type="ECO:0000256" key="1">
    <source>
        <dbReference type="ARBA" id="ARBA00022670"/>
    </source>
</evidence>
<feature type="transmembrane region" description="Helical" evidence="9">
    <location>
        <begin position="148"/>
        <end position="168"/>
    </location>
</feature>
<dbReference type="CDD" id="cd07343">
    <property type="entry name" value="M48A_Zmpste24p_like"/>
    <property type="match status" value="1"/>
</dbReference>
<feature type="domain" description="CAAX prenyl protease 1 N-terminal" evidence="11">
    <location>
        <begin position="27"/>
        <end position="203"/>
    </location>
</feature>
<keyword evidence="9" id="KW-1133">Transmembrane helix</keyword>
<sequence length="409" mass="45325">MPTLLLAYLVLCTAWWAFEFYVGRRQAACVQRYRDQVPAAFAQSVTLEDHRRSADYTRDRLRLDAIASIVDLAVTFVALLWALDFVTGLVSGWMAPSIARSLATLGILWLCSSLLSLPLSAVRDLGLEQRYGFNRKTPGLFLRDRLKAMLLTVIIGGPLVAGILWALRDLRGPWWVYVWAALTVIMLAAPTVYVRVVAPWFNRFTPLDGDLAARLEALLVRCGFRSDGLFEMDASRRSSRGNAFFVGFGPTKRIVLFDTLLEKHAPDEIEAIVAHELGHFKHRHTLTGALRGIVSLFAMLAVVGWLCRQPWLLPGFGMRHADPALALLLGFMLASAASPVFGLFGRAISRRHEFQADDFARSMVGAAPMVSALTRLARDNASTLTPDPLFSLVHDTHPPVPVRVAHLLA</sequence>
<dbReference type="PANTHER" id="PTHR10120">
    <property type="entry name" value="CAAX PRENYL PROTEASE 1"/>
    <property type="match status" value="1"/>
</dbReference>
<comment type="cofactor">
    <cofactor evidence="7 8">
        <name>Zn(2+)</name>
        <dbReference type="ChEBI" id="CHEBI:29105"/>
    </cofactor>
    <text evidence="7 8">Binds 1 zinc ion per subunit.</text>
</comment>
<feature type="transmembrane region" description="Helical" evidence="9">
    <location>
        <begin position="61"/>
        <end position="83"/>
    </location>
</feature>
<dbReference type="GO" id="GO:0004222">
    <property type="term" value="F:metalloendopeptidase activity"/>
    <property type="evidence" value="ECO:0007669"/>
    <property type="project" value="InterPro"/>
</dbReference>
<name>A0A5R9JB04_9PROT</name>